<keyword evidence="7 13" id="KW-0573">Peptidoglycan synthesis</keyword>
<comment type="catalytic activity">
    <reaction evidence="12 13">
        <text>phosphoenolpyruvate + UDP-N-acetyl-alpha-D-glucosamine = UDP-N-acetyl-3-O-(1-carboxyvinyl)-alpha-D-glucosamine + phosphate</text>
        <dbReference type="Rhea" id="RHEA:18681"/>
        <dbReference type="ChEBI" id="CHEBI:43474"/>
        <dbReference type="ChEBI" id="CHEBI:57705"/>
        <dbReference type="ChEBI" id="CHEBI:58702"/>
        <dbReference type="ChEBI" id="CHEBI:68483"/>
        <dbReference type="EC" id="2.5.1.7"/>
    </reaction>
</comment>
<gene>
    <name evidence="13" type="primary">murA</name>
    <name evidence="15" type="ORF">BAURA86_01442</name>
</gene>
<evidence type="ECO:0000313" key="16">
    <source>
        <dbReference type="Proteomes" id="UP000234300"/>
    </source>
</evidence>
<accession>A0A2H1J9N8</accession>
<reference evidence="15 16" key="1">
    <citation type="submission" date="2017-03" db="EMBL/GenBank/DDBJ databases">
        <authorList>
            <person name="Afonso C.L."/>
            <person name="Miller P.J."/>
            <person name="Scott M.A."/>
            <person name="Spackman E."/>
            <person name="Goraichik I."/>
            <person name="Dimitrov K.M."/>
            <person name="Suarez D.L."/>
            <person name="Swayne D.E."/>
        </authorList>
    </citation>
    <scope>NUCLEOTIDE SEQUENCE [LARGE SCALE GENOMIC DNA]</scope>
    <source>
        <strain evidence="16">8(6)</strain>
    </source>
</reference>
<dbReference type="PANTHER" id="PTHR43783:SF1">
    <property type="entry name" value="UDP-N-ACETYLGLUCOSAMINE 1-CARBOXYVINYLTRANSFERASE"/>
    <property type="match status" value="1"/>
</dbReference>
<feature type="binding site" evidence="13">
    <location>
        <position position="112"/>
    </location>
    <ligand>
        <name>UDP-N-acetyl-alpha-D-glucosamine</name>
        <dbReference type="ChEBI" id="CHEBI:57705"/>
    </ligand>
</feature>
<feature type="domain" description="Enolpyruvate transferase" evidence="14">
    <location>
        <begin position="25"/>
        <end position="436"/>
    </location>
</feature>
<feature type="binding site" evidence="13">
    <location>
        <position position="335"/>
    </location>
    <ligand>
        <name>UDP-N-acetyl-alpha-D-glucosamine</name>
        <dbReference type="ChEBI" id="CHEBI:57705"/>
    </ligand>
</feature>
<evidence type="ECO:0000256" key="11">
    <source>
        <dbReference type="ARBA" id="ARBA00038367"/>
    </source>
</evidence>
<keyword evidence="5 13" id="KW-0808">Transferase</keyword>
<dbReference type="GO" id="GO:0019277">
    <property type="term" value="P:UDP-N-acetylgalactosamine biosynthetic process"/>
    <property type="evidence" value="ECO:0007669"/>
    <property type="project" value="InterPro"/>
</dbReference>
<keyword evidence="4 13" id="KW-0132">Cell division</keyword>
<evidence type="ECO:0000256" key="7">
    <source>
        <dbReference type="ARBA" id="ARBA00022984"/>
    </source>
</evidence>
<evidence type="ECO:0000256" key="8">
    <source>
        <dbReference type="ARBA" id="ARBA00023306"/>
    </source>
</evidence>
<keyword evidence="6 13" id="KW-0133">Cell shape</keyword>
<evidence type="ECO:0000256" key="4">
    <source>
        <dbReference type="ARBA" id="ARBA00022618"/>
    </source>
</evidence>
<protein>
    <recommendedName>
        <fullName evidence="13">UDP-N-acetylglucosamine 1-carboxyvinyltransferase</fullName>
        <ecNumber evidence="13">2.5.1.7</ecNumber>
    </recommendedName>
    <alternativeName>
        <fullName evidence="13">Enoylpyruvate transferase</fullName>
    </alternativeName>
    <alternativeName>
        <fullName evidence="13">UDP-N-acetylglucosamine enolpyruvyl transferase</fullName>
        <shortName evidence="13">EPT</shortName>
    </alternativeName>
</protein>
<comment type="function">
    <text evidence="10 13">Cell wall formation. Adds enolpyruvyl to UDP-N-acetylglucosamine.</text>
</comment>
<evidence type="ECO:0000259" key="14">
    <source>
        <dbReference type="Pfam" id="PF00275"/>
    </source>
</evidence>
<dbReference type="InterPro" id="IPR001986">
    <property type="entry name" value="Enolpyruvate_Tfrase_dom"/>
</dbReference>
<organism evidence="15 16">
    <name type="scientific">Brevibacterium aurantiacum</name>
    <dbReference type="NCBI Taxonomy" id="273384"/>
    <lineage>
        <taxon>Bacteria</taxon>
        <taxon>Bacillati</taxon>
        <taxon>Actinomycetota</taxon>
        <taxon>Actinomycetes</taxon>
        <taxon>Micrococcales</taxon>
        <taxon>Brevibacteriaceae</taxon>
        <taxon>Brevibacterium</taxon>
    </lineage>
</organism>
<dbReference type="InterPro" id="IPR013792">
    <property type="entry name" value="RNA3'P_cycl/enolpyr_Trfase_a/b"/>
</dbReference>
<dbReference type="EC" id="2.5.1.7" evidence="13"/>
<dbReference type="NCBIfam" id="TIGR01072">
    <property type="entry name" value="murA"/>
    <property type="match status" value="1"/>
</dbReference>
<evidence type="ECO:0000256" key="9">
    <source>
        <dbReference type="ARBA" id="ARBA00023316"/>
    </source>
</evidence>
<feature type="binding site" evidence="13">
    <location>
        <begin position="40"/>
        <end position="41"/>
    </location>
    <ligand>
        <name>phosphoenolpyruvate</name>
        <dbReference type="ChEBI" id="CHEBI:58702"/>
    </ligand>
</feature>
<dbReference type="InterPro" id="IPR050068">
    <property type="entry name" value="MurA_subfamily"/>
</dbReference>
<keyword evidence="3 13" id="KW-0963">Cytoplasm</keyword>
<dbReference type="Proteomes" id="UP000234300">
    <property type="component" value="Unassembled WGS sequence"/>
</dbReference>
<evidence type="ECO:0000256" key="13">
    <source>
        <dbReference type="HAMAP-Rule" id="MF_00111"/>
    </source>
</evidence>
<dbReference type="NCBIfam" id="NF006873">
    <property type="entry name" value="PRK09369.1"/>
    <property type="match status" value="1"/>
</dbReference>
<evidence type="ECO:0000256" key="2">
    <source>
        <dbReference type="ARBA" id="ARBA00004752"/>
    </source>
</evidence>
<evidence type="ECO:0000256" key="10">
    <source>
        <dbReference type="ARBA" id="ARBA00037534"/>
    </source>
</evidence>
<keyword evidence="9 13" id="KW-0961">Cell wall biogenesis/degradation</keyword>
<dbReference type="SUPFAM" id="SSF55205">
    <property type="entry name" value="EPT/RTPC-like"/>
    <property type="match status" value="1"/>
</dbReference>
<dbReference type="Gene3D" id="3.65.10.10">
    <property type="entry name" value="Enolpyruvate transferase domain"/>
    <property type="match status" value="2"/>
</dbReference>
<comment type="similarity">
    <text evidence="11 13">Belongs to the EPSP synthase family. MurA subfamily.</text>
</comment>
<evidence type="ECO:0000256" key="6">
    <source>
        <dbReference type="ARBA" id="ARBA00022960"/>
    </source>
</evidence>
<feature type="active site" description="Proton donor" evidence="13">
    <location>
        <position position="136"/>
    </location>
</feature>
<dbReference type="HAMAP" id="MF_00111">
    <property type="entry name" value="MurA"/>
    <property type="match status" value="1"/>
</dbReference>
<dbReference type="CDD" id="cd01555">
    <property type="entry name" value="UdpNAET"/>
    <property type="match status" value="1"/>
</dbReference>
<dbReference type="EMBL" id="FXZI01000004">
    <property type="protein sequence ID" value="SMX84048.1"/>
    <property type="molecule type" value="Genomic_DNA"/>
</dbReference>
<sequence length="455" mass="47953">MAGIIATWLQPHDGKVHLMDVFRLTGPSRLLGEVDIRGAKNSVLKLMAASLLAVGRTTISNVPAILDVRIMVQLLIRLGCTVDYDADRGVVSIDVPAEVGIQADYELVRAMRASISVLGPLTARMRSAHVALPGGDAIGSRGLDMHQAGLEALGATVHLDHGYFVAEAPEGLRGTDIVLEFPSVGATENLVMAATLAHGVTTISNAAKEPEIVDICTMLVDMGAQIKGIGTADITITGVDELRPVDHRTVGDRIVAGTYAFGAALSGGDVTIKGVGLELMPNIAIKLRDSGATVDDLGEIDLRDGTRGGGFRVRGAERPHAIRVATMPFPGFPTDLQPFVIALNSVSDGVGLLSENLFEARWRFVQEIARLGAKVRIDGNHALISGIESLSGAEVEASDIRAGAGLVMAGLRAAGITEVSGIDHIERGYENFVSNLRSLGANIERVEKADILSFE</sequence>
<dbReference type="AlphaFoldDB" id="A0A2H1J9N8"/>
<evidence type="ECO:0000256" key="1">
    <source>
        <dbReference type="ARBA" id="ARBA00004496"/>
    </source>
</evidence>
<keyword evidence="8 13" id="KW-0131">Cell cycle</keyword>
<dbReference type="GO" id="GO:0005737">
    <property type="term" value="C:cytoplasm"/>
    <property type="evidence" value="ECO:0007669"/>
    <property type="project" value="UniProtKB-SubCell"/>
</dbReference>
<dbReference type="Pfam" id="PF00275">
    <property type="entry name" value="EPSP_synthase"/>
    <property type="match status" value="1"/>
</dbReference>
<dbReference type="GO" id="GO:0051301">
    <property type="term" value="P:cell division"/>
    <property type="evidence" value="ECO:0007669"/>
    <property type="project" value="UniProtKB-KW"/>
</dbReference>
<name>A0A2H1J9N8_BREAU</name>
<proteinExistence type="inferred from homology"/>
<dbReference type="UniPathway" id="UPA00219"/>
<dbReference type="GO" id="GO:0071555">
    <property type="term" value="P:cell wall organization"/>
    <property type="evidence" value="ECO:0007669"/>
    <property type="project" value="UniProtKB-KW"/>
</dbReference>
<evidence type="ECO:0000256" key="12">
    <source>
        <dbReference type="ARBA" id="ARBA00047527"/>
    </source>
</evidence>
<dbReference type="InterPro" id="IPR036968">
    <property type="entry name" value="Enolpyruvate_Tfrase_sf"/>
</dbReference>
<dbReference type="InterPro" id="IPR005750">
    <property type="entry name" value="UDP_GlcNAc_COvinyl_MurA"/>
</dbReference>
<evidence type="ECO:0000256" key="3">
    <source>
        <dbReference type="ARBA" id="ARBA00022490"/>
    </source>
</evidence>
<comment type="caution">
    <text evidence="13">Lacks conserved residue(s) required for the propagation of feature annotation.</text>
</comment>
<evidence type="ECO:0000313" key="15">
    <source>
        <dbReference type="EMBL" id="SMX84048.1"/>
    </source>
</evidence>
<comment type="subcellular location">
    <subcellularLocation>
        <location evidence="1 13">Cytoplasm</location>
    </subcellularLocation>
</comment>
<dbReference type="PANTHER" id="PTHR43783">
    <property type="entry name" value="UDP-N-ACETYLGLUCOSAMINE 1-CARBOXYVINYLTRANSFERASE"/>
    <property type="match status" value="1"/>
</dbReference>
<feature type="binding site" evidence="13">
    <location>
        <position position="357"/>
    </location>
    <ligand>
        <name>UDP-N-acetyl-alpha-D-glucosamine</name>
        <dbReference type="ChEBI" id="CHEBI:57705"/>
    </ligand>
</feature>
<dbReference type="GO" id="GO:0008360">
    <property type="term" value="P:regulation of cell shape"/>
    <property type="evidence" value="ECO:0007669"/>
    <property type="project" value="UniProtKB-KW"/>
</dbReference>
<dbReference type="GO" id="GO:0009252">
    <property type="term" value="P:peptidoglycan biosynthetic process"/>
    <property type="evidence" value="ECO:0007669"/>
    <property type="project" value="UniProtKB-UniRule"/>
</dbReference>
<comment type="pathway">
    <text evidence="2 13">Cell wall biogenesis; peptidoglycan biosynthesis.</text>
</comment>
<dbReference type="GO" id="GO:0008760">
    <property type="term" value="F:UDP-N-acetylglucosamine 1-carboxyvinyltransferase activity"/>
    <property type="evidence" value="ECO:0007669"/>
    <property type="project" value="UniProtKB-UniRule"/>
</dbReference>
<evidence type="ECO:0000256" key="5">
    <source>
        <dbReference type="ARBA" id="ARBA00022679"/>
    </source>
</evidence>